<proteinExistence type="predicted"/>
<feature type="region of interest" description="Disordered" evidence="1">
    <location>
        <begin position="164"/>
        <end position="223"/>
    </location>
</feature>
<dbReference type="Proteomes" id="UP000027073">
    <property type="component" value="Unassembled WGS sequence"/>
</dbReference>
<dbReference type="VEuPathDB" id="FungiDB:PLEOSDRAFT_1108641"/>
<evidence type="ECO:0000256" key="1">
    <source>
        <dbReference type="SAM" id="MobiDB-lite"/>
    </source>
</evidence>
<dbReference type="HOGENOM" id="CLU_1240583_0_0_1"/>
<feature type="region of interest" description="Disordered" evidence="1">
    <location>
        <begin position="100"/>
        <end position="140"/>
    </location>
</feature>
<evidence type="ECO:0000313" key="3">
    <source>
        <dbReference type="Proteomes" id="UP000027073"/>
    </source>
</evidence>
<reference evidence="3" key="1">
    <citation type="journal article" date="2014" name="Proc. Natl. Acad. Sci. U.S.A.">
        <title>Extensive sampling of basidiomycete genomes demonstrates inadequacy of the white-rot/brown-rot paradigm for wood decay fungi.</title>
        <authorList>
            <person name="Riley R."/>
            <person name="Salamov A.A."/>
            <person name="Brown D.W."/>
            <person name="Nagy L.G."/>
            <person name="Floudas D."/>
            <person name="Held B.W."/>
            <person name="Levasseur A."/>
            <person name="Lombard V."/>
            <person name="Morin E."/>
            <person name="Otillar R."/>
            <person name="Lindquist E.A."/>
            <person name="Sun H."/>
            <person name="LaButti K.M."/>
            <person name="Schmutz J."/>
            <person name="Jabbour D."/>
            <person name="Luo H."/>
            <person name="Baker S.E."/>
            <person name="Pisabarro A.G."/>
            <person name="Walton J.D."/>
            <person name="Blanchette R.A."/>
            <person name="Henrissat B."/>
            <person name="Martin F."/>
            <person name="Cullen D."/>
            <person name="Hibbett D.S."/>
            <person name="Grigoriev I.V."/>
        </authorList>
    </citation>
    <scope>NUCLEOTIDE SEQUENCE [LARGE SCALE GENOMIC DNA]</scope>
    <source>
        <strain evidence="3">PC15</strain>
    </source>
</reference>
<feature type="compositionally biased region" description="Basic and acidic residues" evidence="1">
    <location>
        <begin position="107"/>
        <end position="120"/>
    </location>
</feature>
<gene>
    <name evidence="2" type="ORF">PLEOSDRAFT_1108641</name>
</gene>
<protein>
    <submittedName>
        <fullName evidence="2">Uncharacterized protein</fullName>
    </submittedName>
</protein>
<name>A0A067N7R1_PLEO1</name>
<dbReference type="EMBL" id="KL198013">
    <property type="protein sequence ID" value="KDQ23010.1"/>
    <property type="molecule type" value="Genomic_DNA"/>
</dbReference>
<sequence>MSTFRLYSTGALNIPDLVITQPHNKANTALKVEEIGRNIIVGGGCCFSSFLLSLSYVPLMSIERRTESHRFPDNADDELDIQTNSISWILALEDTEKTYEARNPPTHSHENPREIQKNTKEGSNSTTRGPPPVTPPHHSRCLGSCITALRSPTNLSDLYMQHHTRRDSADQEPNVGRIPDEHESRQKELWIEVRSDESRMREPGKENTDNAPSRALFVASHTT</sequence>
<evidence type="ECO:0000313" key="2">
    <source>
        <dbReference type="EMBL" id="KDQ23010.1"/>
    </source>
</evidence>
<organism evidence="2 3">
    <name type="scientific">Pleurotus ostreatus (strain PC15)</name>
    <name type="common">Oyster mushroom</name>
    <dbReference type="NCBI Taxonomy" id="1137138"/>
    <lineage>
        <taxon>Eukaryota</taxon>
        <taxon>Fungi</taxon>
        <taxon>Dikarya</taxon>
        <taxon>Basidiomycota</taxon>
        <taxon>Agaricomycotina</taxon>
        <taxon>Agaricomycetes</taxon>
        <taxon>Agaricomycetidae</taxon>
        <taxon>Agaricales</taxon>
        <taxon>Pleurotineae</taxon>
        <taxon>Pleurotaceae</taxon>
        <taxon>Pleurotus</taxon>
    </lineage>
</organism>
<accession>A0A067N7R1</accession>
<feature type="compositionally biased region" description="Basic and acidic residues" evidence="1">
    <location>
        <begin position="178"/>
        <end position="208"/>
    </location>
</feature>
<dbReference type="InParanoid" id="A0A067N7R1"/>
<dbReference type="AlphaFoldDB" id="A0A067N7R1"/>